<name>A0A3A9AJT3_9FIRM</name>
<evidence type="ECO:0000313" key="2">
    <source>
        <dbReference type="Proteomes" id="UP000280696"/>
    </source>
</evidence>
<comment type="caution">
    <text evidence="1">The sequence shown here is derived from an EMBL/GenBank/DDBJ whole genome shotgun (WGS) entry which is preliminary data.</text>
</comment>
<accession>A0A3A9AJT3</accession>
<keyword evidence="2" id="KW-1185">Reference proteome</keyword>
<organism evidence="1 2">
    <name type="scientific">Parablautia intestinalis</name>
    <dbReference type="NCBI Taxonomy" id="2320100"/>
    <lineage>
        <taxon>Bacteria</taxon>
        <taxon>Bacillati</taxon>
        <taxon>Bacillota</taxon>
        <taxon>Clostridia</taxon>
        <taxon>Lachnospirales</taxon>
        <taxon>Lachnospiraceae</taxon>
        <taxon>Parablautia</taxon>
    </lineage>
</organism>
<gene>
    <name evidence="1" type="ORF">D7V94_09945</name>
</gene>
<sequence>MAFRRKFTKENLNQESRDTVSMRQSFFRILVYPAKGGYMGYLKKTLQELDLIDNFLSNAIASNKEFNEPFYRLLLSVLLGKELKEVRVLAQQIIPAATPELRGIRMDVEVTEYEEGTVTNVYDLEPHLKDGLHLPRHNRYYQAKIDGRYVKRGLKDFSKIPNLYVITITNYDLFGKDYMMYTVHNKCEEIPDMEYDDGLKFLYFYTKGKKGGSQAIKNMLTYIQNSESKNAVDEATKKIDFYVSRVKNLPEVEAGYMTLGDWIDSIKEDMAVELRKELAESMKKEITGEISKEITEKVSKEVTEKVSKEVTEKVSKEVTEKVSKEVTEKVSKEVTEKVSKEVKEQDIKIVIETFQEYHDTKENAVEKLCRKFPEYAHQAEELVEKYWKE</sequence>
<dbReference type="EMBL" id="RAYQ01000009">
    <property type="protein sequence ID" value="RKI91578.1"/>
    <property type="molecule type" value="Genomic_DNA"/>
</dbReference>
<dbReference type="Proteomes" id="UP000280696">
    <property type="component" value="Unassembled WGS sequence"/>
</dbReference>
<evidence type="ECO:0008006" key="3">
    <source>
        <dbReference type="Google" id="ProtNLM"/>
    </source>
</evidence>
<protein>
    <recommendedName>
        <fullName evidence="3">Rpn family recombination-promoting nuclease/putative transposase</fullName>
    </recommendedName>
</protein>
<dbReference type="AlphaFoldDB" id="A0A3A9AJT3"/>
<reference evidence="1 2" key="1">
    <citation type="submission" date="2018-09" db="EMBL/GenBank/DDBJ databases">
        <title>Murine metabolic-syndrome-specific gut microbial biobank.</title>
        <authorList>
            <person name="Liu C."/>
        </authorList>
    </citation>
    <scope>NUCLEOTIDE SEQUENCE [LARGE SCALE GENOMIC DNA]</scope>
    <source>
        <strain evidence="1 2">0.1xD8-82</strain>
    </source>
</reference>
<proteinExistence type="predicted"/>
<evidence type="ECO:0000313" key="1">
    <source>
        <dbReference type="EMBL" id="RKI91578.1"/>
    </source>
</evidence>